<dbReference type="Gene3D" id="3.30.160.60">
    <property type="entry name" value="Classic Zinc Finger"/>
    <property type="match status" value="1"/>
</dbReference>
<dbReference type="GO" id="GO:0003676">
    <property type="term" value="F:nucleic acid binding"/>
    <property type="evidence" value="ECO:0007669"/>
    <property type="project" value="InterPro"/>
</dbReference>
<evidence type="ECO:0000313" key="10">
    <source>
        <dbReference type="RefSeq" id="XP_026282140.1"/>
    </source>
</evidence>
<dbReference type="Pfam" id="PF12171">
    <property type="entry name" value="zf-C2H2_jaz"/>
    <property type="match status" value="1"/>
</dbReference>
<evidence type="ECO:0000256" key="6">
    <source>
        <dbReference type="SAM" id="MobiDB-lite"/>
    </source>
</evidence>
<feature type="region of interest" description="Disordered" evidence="6">
    <location>
        <begin position="342"/>
        <end position="565"/>
    </location>
</feature>
<dbReference type="InterPro" id="IPR022755">
    <property type="entry name" value="Znf_C2H2_jaz"/>
</dbReference>
<feature type="region of interest" description="Disordered" evidence="6">
    <location>
        <begin position="280"/>
        <end position="299"/>
    </location>
</feature>
<accession>A0A6J1SS32</accession>
<dbReference type="Proteomes" id="UP000504606">
    <property type="component" value="Unplaced"/>
</dbReference>
<dbReference type="FunFam" id="1.10.287.110:FF:000046">
    <property type="entry name" value="dnaJ homolog subfamily C member 21"/>
    <property type="match status" value="1"/>
</dbReference>
<proteinExistence type="predicted"/>
<name>A0A6J1SS32_FRAOC</name>
<protein>
    <recommendedName>
        <fullName evidence="4">DnaJ homolog subfamily C member 21</fullName>
    </recommendedName>
</protein>
<dbReference type="GeneID" id="113209025"/>
<evidence type="ECO:0000256" key="3">
    <source>
        <dbReference type="ARBA" id="ARBA00022833"/>
    </source>
</evidence>
<feature type="compositionally biased region" description="Basic and acidic residues" evidence="6">
    <location>
        <begin position="484"/>
        <end position="516"/>
    </location>
</feature>
<dbReference type="SMART" id="SM00355">
    <property type="entry name" value="ZnF_C2H2"/>
    <property type="match status" value="2"/>
</dbReference>
<dbReference type="InterPro" id="IPR036236">
    <property type="entry name" value="Znf_C2H2_sf"/>
</dbReference>
<dbReference type="InterPro" id="IPR001623">
    <property type="entry name" value="DnaJ_domain"/>
</dbReference>
<keyword evidence="9" id="KW-1185">Reference proteome</keyword>
<dbReference type="KEGG" id="foc:113209025"/>
<dbReference type="PRINTS" id="PR00625">
    <property type="entry name" value="JDOMAIN"/>
</dbReference>
<evidence type="ECO:0000256" key="4">
    <source>
        <dbReference type="ARBA" id="ARBA00074367"/>
    </source>
</evidence>
<evidence type="ECO:0000256" key="2">
    <source>
        <dbReference type="ARBA" id="ARBA00022771"/>
    </source>
</evidence>
<dbReference type="PROSITE" id="PS50157">
    <property type="entry name" value="ZINC_FINGER_C2H2_2"/>
    <property type="match status" value="1"/>
</dbReference>
<dbReference type="OrthoDB" id="552049at2759"/>
<dbReference type="SMART" id="SM00451">
    <property type="entry name" value="ZnF_U1"/>
    <property type="match status" value="1"/>
</dbReference>
<dbReference type="InterPro" id="IPR054076">
    <property type="entry name" value="ZUO1-like_ZHD"/>
</dbReference>
<dbReference type="PROSITE" id="PS50076">
    <property type="entry name" value="DNAJ_2"/>
    <property type="match status" value="1"/>
</dbReference>
<dbReference type="Gene3D" id="1.10.287.110">
    <property type="entry name" value="DnaJ domain"/>
    <property type="match status" value="1"/>
</dbReference>
<dbReference type="PANTHER" id="PTHR44029:SF1">
    <property type="entry name" value="DNAJ HOMOLOG SUBFAMILY C MEMBER 21"/>
    <property type="match status" value="1"/>
</dbReference>
<dbReference type="InterPro" id="IPR018253">
    <property type="entry name" value="DnaJ_domain_CS"/>
</dbReference>
<feature type="compositionally biased region" description="Basic residues" evidence="6">
    <location>
        <begin position="517"/>
        <end position="531"/>
    </location>
</feature>
<organism evidence="9 10">
    <name type="scientific">Frankliniella occidentalis</name>
    <name type="common">Western flower thrips</name>
    <name type="synonym">Euthrips occidentalis</name>
    <dbReference type="NCBI Taxonomy" id="133901"/>
    <lineage>
        <taxon>Eukaryota</taxon>
        <taxon>Metazoa</taxon>
        <taxon>Ecdysozoa</taxon>
        <taxon>Arthropoda</taxon>
        <taxon>Hexapoda</taxon>
        <taxon>Insecta</taxon>
        <taxon>Pterygota</taxon>
        <taxon>Neoptera</taxon>
        <taxon>Paraneoptera</taxon>
        <taxon>Thysanoptera</taxon>
        <taxon>Terebrantia</taxon>
        <taxon>Thripoidea</taxon>
        <taxon>Thripidae</taxon>
        <taxon>Frankliniella</taxon>
    </lineage>
</organism>
<dbReference type="InterPro" id="IPR051964">
    <property type="entry name" value="Chaperone_stress_response"/>
</dbReference>
<dbReference type="SMART" id="SM00271">
    <property type="entry name" value="DnaJ"/>
    <property type="match status" value="1"/>
</dbReference>
<dbReference type="PROSITE" id="PS00028">
    <property type="entry name" value="ZINC_FINGER_C2H2_1"/>
    <property type="match status" value="2"/>
</dbReference>
<dbReference type="InterPro" id="IPR036869">
    <property type="entry name" value="J_dom_sf"/>
</dbReference>
<dbReference type="SUPFAM" id="SSF46565">
    <property type="entry name" value="Chaperone J-domain"/>
    <property type="match status" value="1"/>
</dbReference>
<evidence type="ECO:0000313" key="9">
    <source>
        <dbReference type="Proteomes" id="UP000504606"/>
    </source>
</evidence>
<feature type="compositionally biased region" description="Basic residues" evidence="6">
    <location>
        <begin position="438"/>
        <end position="447"/>
    </location>
</feature>
<feature type="domain" description="C2H2-type" evidence="8">
    <location>
        <begin position="573"/>
        <end position="602"/>
    </location>
</feature>
<keyword evidence="1" id="KW-0479">Metal-binding</keyword>
<gene>
    <name evidence="10" type="primary">LOC113209025</name>
</gene>
<evidence type="ECO:0000256" key="1">
    <source>
        <dbReference type="ARBA" id="ARBA00022723"/>
    </source>
</evidence>
<feature type="compositionally biased region" description="Acidic residues" evidence="6">
    <location>
        <begin position="344"/>
        <end position="402"/>
    </location>
</feature>
<keyword evidence="3" id="KW-0862">Zinc</keyword>
<evidence type="ECO:0000256" key="5">
    <source>
        <dbReference type="PROSITE-ProRule" id="PRU00042"/>
    </source>
</evidence>
<dbReference type="PROSITE" id="PS00636">
    <property type="entry name" value="DNAJ_1"/>
    <property type="match status" value="1"/>
</dbReference>
<evidence type="ECO:0000259" key="8">
    <source>
        <dbReference type="PROSITE" id="PS50157"/>
    </source>
</evidence>
<dbReference type="Pfam" id="PF00226">
    <property type="entry name" value="DnaJ"/>
    <property type="match status" value="1"/>
</dbReference>
<dbReference type="GO" id="GO:0008270">
    <property type="term" value="F:zinc ion binding"/>
    <property type="evidence" value="ECO:0007669"/>
    <property type="project" value="UniProtKB-KW"/>
</dbReference>
<feature type="region of interest" description="Disordered" evidence="6">
    <location>
        <begin position="596"/>
        <end position="622"/>
    </location>
</feature>
<dbReference type="AlphaFoldDB" id="A0A6J1SS32"/>
<feature type="compositionally biased region" description="Polar residues" evidence="6">
    <location>
        <begin position="535"/>
        <end position="549"/>
    </location>
</feature>
<dbReference type="InterPro" id="IPR013087">
    <property type="entry name" value="Znf_C2H2_type"/>
</dbReference>
<dbReference type="InterPro" id="IPR003604">
    <property type="entry name" value="Matrin/U1-like-C_Znf_C2H2"/>
</dbReference>
<dbReference type="CDD" id="cd06257">
    <property type="entry name" value="DnaJ"/>
    <property type="match status" value="1"/>
</dbReference>
<reference evidence="10" key="1">
    <citation type="submission" date="2025-08" db="UniProtKB">
        <authorList>
            <consortium name="RefSeq"/>
        </authorList>
    </citation>
    <scope>IDENTIFICATION</scope>
    <source>
        <tissue evidence="10">Whole organism</tissue>
    </source>
</reference>
<sequence>MKCHYEVLDVARDANNEDLKKAYRKAALKWHPDKNLESPELAKEQFQLVQQAYEVLSDPHERTWYDNHRDAILKGGLGGDYKDDSLDVFPYFTTSCFKGYGDDEGGFYSVYREIFNKLAAEDSEYMEDEDSDYEIPAFGNSTSDFKEVVQPFYAYWQDYSTKKSFSWLDQYDIKDLPNRRVAKLVEKENKKIRDRARKDRNEQIRNLVAFVRKRDKRVQAQAEIVKQQQAEKARIAEEKRKSKVRERQQKLKDYKESEWSKFSNFENELKNIEKSIQAEYGDHDSSDDSDVGDSTGVNEEEVVDYDALYCPACQKLFKTEKAFANHEKSKKHKENVEILKQTILEEELDDEVEDELDEEELGDEEELDDEEVGEEEELDDKELDEEVEEIEVEGEDEVEDEAKENGKVSGLDVTANGGGDVKLENESEDSDLVLANTKSKKKKKQVKKASTLNNSTDEDEDLEDLSMLSKKQRRKLQQQQPRVPDIKADSDNENEMDTKEVADDESTSEKQCDQPKTKLKGKKAKDARKLKKQTESSASNTNEIVNTKTPIIDSSKRNKKHVEVDPSTIDTEHTCATCTSNFGSKNKLFEHLKKTGHSIHLPNKKSASEPLEEKKKGKGRRK</sequence>
<dbReference type="RefSeq" id="XP_026282140.1">
    <property type="nucleotide sequence ID" value="XM_026426355.2"/>
</dbReference>
<feature type="domain" description="J" evidence="7">
    <location>
        <begin position="3"/>
        <end position="69"/>
    </location>
</feature>
<dbReference type="GO" id="GO:0005737">
    <property type="term" value="C:cytoplasm"/>
    <property type="evidence" value="ECO:0007669"/>
    <property type="project" value="TreeGrafter"/>
</dbReference>
<keyword evidence="2 5" id="KW-0863">Zinc-finger</keyword>
<dbReference type="SUPFAM" id="SSF57667">
    <property type="entry name" value="beta-beta-alpha zinc fingers"/>
    <property type="match status" value="1"/>
</dbReference>
<dbReference type="PANTHER" id="PTHR44029">
    <property type="entry name" value="DNAJ HOMOLOG SUBFAMILY C MEMBER 21"/>
    <property type="match status" value="1"/>
</dbReference>
<evidence type="ECO:0000259" key="7">
    <source>
        <dbReference type="PROSITE" id="PS50076"/>
    </source>
</evidence>
<dbReference type="Pfam" id="PF21884">
    <property type="entry name" value="ZUO1-like_ZHD"/>
    <property type="match status" value="1"/>
</dbReference>